<evidence type="ECO:0000256" key="6">
    <source>
        <dbReference type="ARBA" id="ARBA00022679"/>
    </source>
</evidence>
<gene>
    <name evidence="23" type="ordered locus">Tpen_0286</name>
</gene>
<proteinExistence type="inferred from homology"/>
<dbReference type="InterPro" id="IPR007121">
    <property type="entry name" value="RNA_pol_bsu_CS"/>
</dbReference>
<dbReference type="EMBL" id="CP000505">
    <property type="protein sequence ID" value="ABL77696.1"/>
    <property type="molecule type" value="Genomic_DNA"/>
</dbReference>
<dbReference type="RefSeq" id="WP_011751961.1">
    <property type="nucleotide sequence ID" value="NC_008698.1"/>
</dbReference>
<dbReference type="Gene3D" id="3.90.1800.10">
    <property type="entry name" value="RNA polymerase alpha subunit dimerisation domain"/>
    <property type="match status" value="1"/>
</dbReference>
<feature type="domain" description="RNA polymerase Rpb2" evidence="18">
    <location>
        <begin position="189"/>
        <end position="351"/>
    </location>
</feature>
<dbReference type="OrthoDB" id="6009at2157"/>
<dbReference type="Pfam" id="PF04560">
    <property type="entry name" value="RNA_pol_Rpb2_7"/>
    <property type="match status" value="1"/>
</dbReference>
<dbReference type="EnsemblBacteria" id="ABL77696">
    <property type="protein sequence ID" value="ABL77696"/>
    <property type="gene ID" value="Tpen_0286"/>
</dbReference>
<dbReference type="InterPro" id="IPR037033">
    <property type="entry name" value="DNA-dir_RNAP_su2_hyb_sf"/>
</dbReference>
<dbReference type="NCBIfam" id="TIGR03670">
    <property type="entry name" value="rpoB_arch"/>
    <property type="match status" value="1"/>
</dbReference>
<dbReference type="CDD" id="cd00653">
    <property type="entry name" value="RNA_pol_B_RPB2"/>
    <property type="match status" value="1"/>
</dbReference>
<evidence type="ECO:0000259" key="19">
    <source>
        <dbReference type="Pfam" id="PF04563"/>
    </source>
</evidence>
<evidence type="ECO:0000256" key="1">
    <source>
        <dbReference type="ARBA" id="ARBA00001947"/>
    </source>
</evidence>
<evidence type="ECO:0000256" key="3">
    <source>
        <dbReference type="ARBA" id="ARBA00006835"/>
    </source>
</evidence>
<feature type="domain" description="RNA polymerase Rpb2" evidence="17">
    <location>
        <begin position="1033"/>
        <end position="1124"/>
    </location>
</feature>
<dbReference type="Gene3D" id="3.90.1100.10">
    <property type="match status" value="1"/>
</dbReference>
<comment type="catalytic activity">
    <reaction evidence="13 15">
        <text>RNA(n) + a ribonucleoside 5'-triphosphate = RNA(n+1) + diphosphate</text>
        <dbReference type="Rhea" id="RHEA:21248"/>
        <dbReference type="Rhea" id="RHEA-COMP:14527"/>
        <dbReference type="Rhea" id="RHEA-COMP:17342"/>
        <dbReference type="ChEBI" id="CHEBI:33019"/>
        <dbReference type="ChEBI" id="CHEBI:61557"/>
        <dbReference type="ChEBI" id="CHEBI:140395"/>
        <dbReference type="EC" id="2.7.7.6"/>
    </reaction>
</comment>
<comment type="subunit">
    <text evidence="12">Part of the RNA polymerase complex.</text>
</comment>
<dbReference type="FunFam" id="2.40.270.10:FF:000011">
    <property type="entry name" value="DNA-directed RNA polymerase subunit beta"/>
    <property type="match status" value="1"/>
</dbReference>
<dbReference type="PANTHER" id="PTHR20856">
    <property type="entry name" value="DNA-DIRECTED RNA POLYMERASE I SUBUNIT 2"/>
    <property type="match status" value="1"/>
</dbReference>
<comment type="function">
    <text evidence="15">DNA-dependent RNA polymerase catalyzes the transcription of DNA into RNA using the four ribonucleoside triphosphates as substrates.</text>
</comment>
<dbReference type="GO" id="GO:0000428">
    <property type="term" value="C:DNA-directed RNA polymerase complex"/>
    <property type="evidence" value="ECO:0007669"/>
    <property type="project" value="UniProtKB-KW"/>
</dbReference>
<dbReference type="Pfam" id="PF04567">
    <property type="entry name" value="RNA_pol_Rpb2_5"/>
    <property type="match status" value="1"/>
</dbReference>
<dbReference type="GO" id="GO:0003899">
    <property type="term" value="F:DNA-directed RNA polymerase activity"/>
    <property type="evidence" value="ECO:0007669"/>
    <property type="project" value="UniProtKB-EC"/>
</dbReference>
<evidence type="ECO:0000259" key="20">
    <source>
        <dbReference type="Pfam" id="PF04565"/>
    </source>
</evidence>
<evidence type="ECO:0000256" key="5">
    <source>
        <dbReference type="ARBA" id="ARBA00022490"/>
    </source>
</evidence>
<dbReference type="InterPro" id="IPR007646">
    <property type="entry name" value="RNA_pol_Rpb2_4"/>
</dbReference>
<dbReference type="eggNOG" id="arCOG01762">
    <property type="taxonomic scope" value="Archaea"/>
</dbReference>
<keyword evidence="10" id="KW-0238">DNA-binding</keyword>
<keyword evidence="6 15" id="KW-0808">Transferase</keyword>
<evidence type="ECO:0000256" key="4">
    <source>
        <dbReference type="ARBA" id="ARBA00022478"/>
    </source>
</evidence>
<evidence type="ECO:0000313" key="24">
    <source>
        <dbReference type="Proteomes" id="UP000000641"/>
    </source>
</evidence>
<keyword evidence="5" id="KW-0963">Cytoplasm</keyword>
<dbReference type="InterPro" id="IPR014724">
    <property type="entry name" value="RNA_pol_RPB2_OB-fold"/>
</dbReference>
<dbReference type="Pfam" id="PF04566">
    <property type="entry name" value="RNA_pol_Rpb2_4"/>
    <property type="match status" value="1"/>
</dbReference>
<dbReference type="GO" id="GO:0003677">
    <property type="term" value="F:DNA binding"/>
    <property type="evidence" value="ECO:0007669"/>
    <property type="project" value="UniProtKB-KW"/>
</dbReference>
<evidence type="ECO:0000256" key="10">
    <source>
        <dbReference type="ARBA" id="ARBA00023125"/>
    </source>
</evidence>
<keyword evidence="4 15" id="KW-0240">DNA-directed RNA polymerase</keyword>
<keyword evidence="9" id="KW-0862">Zinc</keyword>
<feature type="domain" description="RNA polymerase beta subunit protrusion" evidence="19">
    <location>
        <begin position="27"/>
        <end position="399"/>
    </location>
</feature>
<evidence type="ECO:0000256" key="11">
    <source>
        <dbReference type="ARBA" id="ARBA00023163"/>
    </source>
</evidence>
<comment type="cofactor">
    <cofactor evidence="1">
        <name>Zn(2+)</name>
        <dbReference type="ChEBI" id="CHEBI:29105"/>
    </cofactor>
</comment>
<feature type="domain" description="DNA-directed RNA polymerase subunit 2 hybrid-binding" evidence="16">
    <location>
        <begin position="658"/>
        <end position="1031"/>
    </location>
</feature>
<dbReference type="NCBIfam" id="NF007175">
    <property type="entry name" value="PRK09606.1"/>
    <property type="match status" value="1"/>
</dbReference>
<evidence type="ECO:0000259" key="22">
    <source>
        <dbReference type="Pfam" id="PF04567"/>
    </source>
</evidence>
<evidence type="ECO:0000259" key="16">
    <source>
        <dbReference type="Pfam" id="PF00562"/>
    </source>
</evidence>
<evidence type="ECO:0000256" key="7">
    <source>
        <dbReference type="ARBA" id="ARBA00022695"/>
    </source>
</evidence>
<dbReference type="Gene3D" id="3.90.1070.20">
    <property type="match status" value="1"/>
</dbReference>
<dbReference type="HOGENOM" id="CLU_000524_5_0_2"/>
<sequence length="1130" mass="126235">MSSRAVQAKLSREDRWRVVKAYVDELGLVRQHLDSFNAFLERGLQEIVDEVGGIKVESQGVEIKFGKIEVGQPTFREADGSDLALTPMIARLRNITYAAPLYLTMTLYVDGEERRTESVYIGSLPIMVKSKKCVLYGLKSEDEIVKYGEDPYDPGGYFIVNGSERVIVMQEDLSVNRVLVDYGGASGSVTHTAKVFSVAAGQRSPLTVERTKDGMIYASFPACPSKIPVVVLMRALGLKTDQEIAYAIGNDPIIQQEFLPVLMEQSKIAATPEEALDYIGSRVSPGQPRNVRIERAQAVLDENLLPHIGRGPAARISKAFFVGQMVSRLLELKLGMRGPDDKDHLANKRIRQAGELIAQVFRSAFRQLVKEMTYSIERHTSKTRDINLVSIVRPDIITERLNHALATGNWVGGRTGVSQILDRTNYLSTISHLRRVVSPLSRTQPHFEARELHPTQWGRLCPVESPEGQNCGLVKHLALLATLSNGTDEKQVYDLLVGRLGVVPVEKTVGKNISGARVYLNGRLIGYVEDGKGLAETLRKLRREGRISHEVNVAFYSHEYTVGGVKGRIEEVYVNCDAGRIRRPLIVVENGEPRLKHEHVELLRKGEWTWSDLIENGIVEYLDAEEEENAYIATDVSELTPQHTHLEIVPAAILGIIAMTIPFIEYNQSPRNSYQAAMAKQSLGIPHYNFKLRMDPRMHVMYYPQKPLVKTRIFDLLPLDNLPYGTNMVVAVLTGGGYNIQDAVVINKAAIERGMSRSVFFRTYEAEERRYPGGLEDRFEKPSLEKDLLDVKPPQAYEAIDPVDGIAYVEAELYGGQAVVSRTSPPRFYTSTLEPRVMTKRKDTSLLLRHGEKGIIDRVFIMESPGGIKLAKVRVRDLRPTELGDKFASRHGQKGVVGMLVPQEDMPFTEEGITPDLIINPHAIPSRMTVGQLLEAITGKAAALAGRRIDATAFEPPSLDEIREILRSYGFRSDGKEVLYDGVTGEKLEAEIFIGVVYYEKLHHLVADKMHARARGRVQILTRQPTEGRAREGGLRFGEMEKDCLVGHGASMLLRERLLESSDKTTIWVCENCGYMGWFDARKNTPVCPVCGDKGRLSPVEVSYAFKLLLQELTGLGLSVRLILKDKIQS</sequence>
<evidence type="ECO:0000256" key="9">
    <source>
        <dbReference type="ARBA" id="ARBA00022833"/>
    </source>
</evidence>
<keyword evidence="8" id="KW-0479">Metal-binding</keyword>
<feature type="domain" description="RNA polymerase Rpb2" evidence="22">
    <location>
        <begin position="610"/>
        <end position="642"/>
    </location>
</feature>
<dbReference type="KEGG" id="tpe:Tpen_0286"/>
<keyword evidence="7 15" id="KW-0548">Nucleotidyltransferase</keyword>
<evidence type="ECO:0000256" key="2">
    <source>
        <dbReference type="ARBA" id="ARBA00004496"/>
    </source>
</evidence>
<dbReference type="InterPro" id="IPR007642">
    <property type="entry name" value="RNA_pol_Rpb2_2"/>
</dbReference>
<dbReference type="EC" id="2.7.7.6" evidence="15"/>
<dbReference type="Gene3D" id="2.40.50.150">
    <property type="match status" value="1"/>
</dbReference>
<keyword evidence="11 15" id="KW-0804">Transcription</keyword>
<evidence type="ECO:0000313" key="23">
    <source>
        <dbReference type="EMBL" id="ABL77696.1"/>
    </source>
</evidence>
<dbReference type="STRING" id="368408.Tpen_0286"/>
<dbReference type="Gene3D" id="2.40.270.10">
    <property type="entry name" value="DNA-directed RNA polymerase, subunit 2, domain 6"/>
    <property type="match status" value="1"/>
</dbReference>
<organism evidence="23 24">
    <name type="scientific">Thermofilum pendens (strain DSM 2475 / Hrk 5)</name>
    <dbReference type="NCBI Taxonomy" id="368408"/>
    <lineage>
        <taxon>Archaea</taxon>
        <taxon>Thermoproteota</taxon>
        <taxon>Thermoprotei</taxon>
        <taxon>Thermofilales</taxon>
        <taxon>Thermofilaceae</taxon>
        <taxon>Thermofilum</taxon>
    </lineage>
</organism>
<dbReference type="NCBIfam" id="NF006335">
    <property type="entry name" value="PRK08565.1"/>
    <property type="match status" value="1"/>
</dbReference>
<dbReference type="GO" id="GO:0032549">
    <property type="term" value="F:ribonucleoside binding"/>
    <property type="evidence" value="ECO:0007669"/>
    <property type="project" value="InterPro"/>
</dbReference>
<evidence type="ECO:0000259" key="21">
    <source>
        <dbReference type="Pfam" id="PF04566"/>
    </source>
</evidence>
<dbReference type="PROSITE" id="PS01166">
    <property type="entry name" value="RNA_POL_BETA"/>
    <property type="match status" value="1"/>
</dbReference>
<dbReference type="SUPFAM" id="SSF64484">
    <property type="entry name" value="beta and beta-prime subunits of DNA dependent RNA-polymerase"/>
    <property type="match status" value="1"/>
</dbReference>
<dbReference type="InterPro" id="IPR019969">
    <property type="entry name" value="RNAP_Rpo2"/>
</dbReference>
<protein>
    <recommendedName>
        <fullName evidence="15">DNA-directed RNA polymerase subunit beta</fullName>
        <ecNumber evidence="15">2.7.7.6</ecNumber>
    </recommendedName>
</protein>
<reference evidence="24" key="1">
    <citation type="journal article" date="2008" name="J. Bacteriol.">
        <title>Genome sequence of Thermofilum pendens reveals an exceptional loss of biosynthetic pathways without genome reduction.</title>
        <authorList>
            <person name="Anderson I."/>
            <person name="Rodriguez J."/>
            <person name="Susanti D."/>
            <person name="Porat I."/>
            <person name="Reich C."/>
            <person name="Ulrich L.E."/>
            <person name="Elkins J.G."/>
            <person name="Mavromatis K."/>
            <person name="Lykidis A."/>
            <person name="Kim E."/>
            <person name="Thompson L.S."/>
            <person name="Nolan M."/>
            <person name="Land M."/>
            <person name="Copeland A."/>
            <person name="Lapidus A."/>
            <person name="Lucas S."/>
            <person name="Detter C."/>
            <person name="Zhulin I.B."/>
            <person name="Olsen G.J."/>
            <person name="Whitman W."/>
            <person name="Mukhopadhyay B."/>
            <person name="Bristow J."/>
            <person name="Kyrpides N."/>
        </authorList>
    </citation>
    <scope>NUCLEOTIDE SEQUENCE [LARGE SCALE GENOMIC DNA]</scope>
    <source>
        <strain evidence="24">DSM 2475 / Hrk 5</strain>
    </source>
</reference>
<dbReference type="Pfam" id="PF04561">
    <property type="entry name" value="RNA_pol_Rpb2_2"/>
    <property type="match status" value="1"/>
</dbReference>
<dbReference type="InterPro" id="IPR007641">
    <property type="entry name" value="RNA_pol_Rpb2_7"/>
</dbReference>
<dbReference type="InterPro" id="IPR015712">
    <property type="entry name" value="DNA-dir_RNA_pol_su2"/>
</dbReference>
<dbReference type="Pfam" id="PF00562">
    <property type="entry name" value="RNA_pol_Rpb2_6"/>
    <property type="match status" value="1"/>
</dbReference>
<evidence type="ECO:0000256" key="8">
    <source>
        <dbReference type="ARBA" id="ARBA00022723"/>
    </source>
</evidence>
<feature type="domain" description="RNA polymerase Rpb2" evidence="20">
    <location>
        <begin position="419"/>
        <end position="482"/>
    </location>
</feature>
<dbReference type="InterPro" id="IPR007647">
    <property type="entry name" value="RNA_pol_Rpb2_5"/>
</dbReference>
<dbReference type="Pfam" id="PF04565">
    <property type="entry name" value="RNA_pol_Rpb2_3"/>
    <property type="match status" value="1"/>
</dbReference>
<evidence type="ECO:0000256" key="15">
    <source>
        <dbReference type="RuleBase" id="RU363031"/>
    </source>
</evidence>
<dbReference type="Gene3D" id="3.90.1110.10">
    <property type="entry name" value="RNA polymerase Rpb2, domain 2"/>
    <property type="match status" value="1"/>
</dbReference>
<keyword evidence="24" id="KW-1185">Reference proteome</keyword>
<dbReference type="InterPro" id="IPR007644">
    <property type="entry name" value="RNA_pol_bsu_protrusion"/>
</dbReference>
<dbReference type="Pfam" id="PF04563">
    <property type="entry name" value="RNA_pol_Rpb2_1"/>
    <property type="match status" value="1"/>
</dbReference>
<evidence type="ECO:0000256" key="14">
    <source>
        <dbReference type="RuleBase" id="RU000434"/>
    </source>
</evidence>
<evidence type="ECO:0000256" key="13">
    <source>
        <dbReference type="ARBA" id="ARBA00048552"/>
    </source>
</evidence>
<dbReference type="Proteomes" id="UP000000641">
    <property type="component" value="Chromosome"/>
</dbReference>
<dbReference type="GO" id="GO:0005737">
    <property type="term" value="C:cytoplasm"/>
    <property type="evidence" value="ECO:0007669"/>
    <property type="project" value="UniProtKB-SubCell"/>
</dbReference>
<accession>A1RWW6</accession>
<comment type="subcellular location">
    <subcellularLocation>
        <location evidence="2">Cytoplasm</location>
    </subcellularLocation>
</comment>
<dbReference type="AlphaFoldDB" id="A1RWW6"/>
<feature type="domain" description="RNA polymerase Rpb2" evidence="21">
    <location>
        <begin position="518"/>
        <end position="589"/>
    </location>
</feature>
<evidence type="ECO:0000259" key="17">
    <source>
        <dbReference type="Pfam" id="PF04560"/>
    </source>
</evidence>
<dbReference type="GO" id="GO:0006351">
    <property type="term" value="P:DNA-templated transcription"/>
    <property type="evidence" value="ECO:0007669"/>
    <property type="project" value="InterPro"/>
</dbReference>
<evidence type="ECO:0000256" key="12">
    <source>
        <dbReference type="ARBA" id="ARBA00025838"/>
    </source>
</evidence>
<dbReference type="GeneID" id="4602096"/>
<comment type="similarity">
    <text evidence="3 14">Belongs to the RNA polymerase beta chain family.</text>
</comment>
<dbReference type="InterPro" id="IPR007645">
    <property type="entry name" value="RNA_pol_Rpb2_3"/>
</dbReference>
<dbReference type="InterPro" id="IPR037034">
    <property type="entry name" value="RNA_pol_Rpb2_2_sf"/>
</dbReference>
<name>A1RWW6_THEPD</name>
<evidence type="ECO:0000259" key="18">
    <source>
        <dbReference type="Pfam" id="PF04561"/>
    </source>
</evidence>
<dbReference type="InterPro" id="IPR007120">
    <property type="entry name" value="DNA-dir_RNAP_su2_dom"/>
</dbReference>
<dbReference type="GO" id="GO:0008270">
    <property type="term" value="F:zinc ion binding"/>
    <property type="evidence" value="ECO:0007669"/>
    <property type="project" value="InterPro"/>
</dbReference>